<dbReference type="Proteomes" id="UP001233999">
    <property type="component" value="Unassembled WGS sequence"/>
</dbReference>
<evidence type="ECO:0000256" key="3">
    <source>
        <dbReference type="ARBA" id="ARBA00022475"/>
    </source>
</evidence>
<evidence type="ECO:0000256" key="5">
    <source>
        <dbReference type="ARBA" id="ARBA00022989"/>
    </source>
</evidence>
<feature type="transmembrane region" description="Helical" evidence="9">
    <location>
        <begin position="373"/>
        <end position="393"/>
    </location>
</feature>
<dbReference type="InterPro" id="IPR001320">
    <property type="entry name" value="Iontro_rcpt_C"/>
</dbReference>
<comment type="similarity">
    <text evidence="2">Belongs to the glutamate-gated ion channel (TC 1.A.10.1) family.</text>
</comment>
<feature type="transmembrane region" description="Helical" evidence="9">
    <location>
        <begin position="569"/>
        <end position="589"/>
    </location>
</feature>
<keyword evidence="7" id="KW-0675">Receptor</keyword>
<reference evidence="11" key="1">
    <citation type="journal article" date="2023" name="IScience">
        <title>Live-bearing cockroach genome reveals convergent evolutionary mechanisms linked to viviparity in insects and beyond.</title>
        <authorList>
            <person name="Fouks B."/>
            <person name="Harrison M.C."/>
            <person name="Mikhailova A.A."/>
            <person name="Marchal E."/>
            <person name="English S."/>
            <person name="Carruthers M."/>
            <person name="Jennings E.C."/>
            <person name="Chiamaka E.L."/>
            <person name="Frigard R.A."/>
            <person name="Pippel M."/>
            <person name="Attardo G.M."/>
            <person name="Benoit J.B."/>
            <person name="Bornberg-Bauer E."/>
            <person name="Tobe S.S."/>
        </authorList>
    </citation>
    <scope>NUCLEOTIDE SEQUENCE</scope>
    <source>
        <strain evidence="11">Stay&amp;Tobe</strain>
    </source>
</reference>
<evidence type="ECO:0000256" key="1">
    <source>
        <dbReference type="ARBA" id="ARBA00004651"/>
    </source>
</evidence>
<gene>
    <name evidence="11" type="ORF">L9F63_021125</name>
</gene>
<evidence type="ECO:0000256" key="9">
    <source>
        <dbReference type="SAM" id="Phobius"/>
    </source>
</evidence>
<evidence type="ECO:0000256" key="2">
    <source>
        <dbReference type="ARBA" id="ARBA00008685"/>
    </source>
</evidence>
<dbReference type="SUPFAM" id="SSF53850">
    <property type="entry name" value="Periplasmic binding protein-like II"/>
    <property type="match status" value="1"/>
</dbReference>
<organism evidence="11 12">
    <name type="scientific">Diploptera punctata</name>
    <name type="common">Pacific beetle cockroach</name>
    <dbReference type="NCBI Taxonomy" id="6984"/>
    <lineage>
        <taxon>Eukaryota</taxon>
        <taxon>Metazoa</taxon>
        <taxon>Ecdysozoa</taxon>
        <taxon>Arthropoda</taxon>
        <taxon>Hexapoda</taxon>
        <taxon>Insecta</taxon>
        <taxon>Pterygota</taxon>
        <taxon>Neoptera</taxon>
        <taxon>Polyneoptera</taxon>
        <taxon>Dictyoptera</taxon>
        <taxon>Blattodea</taxon>
        <taxon>Blaberoidea</taxon>
        <taxon>Blaberidae</taxon>
        <taxon>Diplopterinae</taxon>
        <taxon>Diploptera</taxon>
    </lineage>
</organism>
<evidence type="ECO:0000256" key="6">
    <source>
        <dbReference type="ARBA" id="ARBA00023136"/>
    </source>
</evidence>
<evidence type="ECO:0000313" key="12">
    <source>
        <dbReference type="Proteomes" id="UP001233999"/>
    </source>
</evidence>
<feature type="transmembrane region" description="Helical" evidence="9">
    <location>
        <begin position="310"/>
        <end position="334"/>
    </location>
</feature>
<dbReference type="Pfam" id="PF00060">
    <property type="entry name" value="Lig_chan"/>
    <property type="match status" value="1"/>
</dbReference>
<dbReference type="EMBL" id="JASPKZ010007399">
    <property type="protein sequence ID" value="KAJ9584515.1"/>
    <property type="molecule type" value="Genomic_DNA"/>
</dbReference>
<evidence type="ECO:0000256" key="4">
    <source>
        <dbReference type="ARBA" id="ARBA00022692"/>
    </source>
</evidence>
<dbReference type="InterPro" id="IPR052192">
    <property type="entry name" value="Insect_Ionotropic_Sensory_Rcpt"/>
</dbReference>
<feature type="domain" description="Ionotropic glutamate receptor C-terminal" evidence="10">
    <location>
        <begin position="315"/>
        <end position="577"/>
    </location>
</feature>
<dbReference type="PANTHER" id="PTHR42643:SF24">
    <property type="entry name" value="IONOTROPIC RECEPTOR 60A"/>
    <property type="match status" value="1"/>
</dbReference>
<comment type="caution">
    <text evidence="11">The sequence shown here is derived from an EMBL/GenBank/DDBJ whole genome shotgun (WGS) entry which is preliminary data.</text>
</comment>
<keyword evidence="5 9" id="KW-1133">Transmembrane helix</keyword>
<sequence>MDAISYISDNYLPKNLPLIVLTVDIINQTKLPYKFILNQSSNSLLPMSFEDGQRLMLTYGVNKTLDNITENKPGSAILFLNYEDSKKQTYLLEVMLDLMKKGSWNPRARYVIVSTAVLSNESLRNDFVNLILSIASNRFIYNIVVLIPKTNSESNVIEALDIYTWFPYTSEQQCGKHVSQAVMLKSFLSSRKLLNNTNLFPSKDSSNYNKCHVTFNVRQRPPLTIRSNTAIVDYYEGLEIRILQTVSQLINFKIVYIESLNEAEAFFGKDWINPERISSYDTTWTHYKDAITCFVPREREVPRWESIFKVFVPIIWTFLVLSYVTTSLTFWLIGNCCREHRKEHKSYTGIVGILMNSLSILLSVSVFVKPRSAIGQIFFITWVMFCLVISSAYQSFLIGYLTNPGYLPSIQNLNDLVDSGINFGVTKGSVDILKDIMSNPDIEHILSSYSPCHSQNLTHCLDRMSYVNDFALLAGRARTEFMAYVNYTHNGKTLFVSFHDNLIEGYMSFIFQKGHLLLERFSMTIMRLQSAGIIDRWIVELRLKYGKWFNKELSEKDFNVLSMSHVQGAFYLLLLGIILSTVCFLLEVFTSYCNKCR</sequence>
<protein>
    <recommendedName>
        <fullName evidence="10">Ionotropic glutamate receptor C-terminal domain-containing protein</fullName>
    </recommendedName>
</protein>
<accession>A0AAD8EBN7</accession>
<dbReference type="Gene3D" id="1.10.287.70">
    <property type="match status" value="1"/>
</dbReference>
<dbReference type="PANTHER" id="PTHR42643">
    <property type="entry name" value="IONOTROPIC RECEPTOR 20A-RELATED"/>
    <property type="match status" value="1"/>
</dbReference>
<comment type="subcellular location">
    <subcellularLocation>
        <location evidence="1">Cell membrane</location>
        <topology evidence="1">Multi-pass membrane protein</topology>
    </subcellularLocation>
</comment>
<keyword evidence="8" id="KW-0325">Glycoprotein</keyword>
<proteinExistence type="inferred from homology"/>
<name>A0AAD8EBN7_DIPPU</name>
<keyword evidence="4 9" id="KW-0812">Transmembrane</keyword>
<evidence type="ECO:0000313" key="11">
    <source>
        <dbReference type="EMBL" id="KAJ9584515.1"/>
    </source>
</evidence>
<keyword evidence="6 9" id="KW-0472">Membrane</keyword>
<dbReference type="AlphaFoldDB" id="A0AAD8EBN7"/>
<dbReference type="GO" id="GO:0050906">
    <property type="term" value="P:detection of stimulus involved in sensory perception"/>
    <property type="evidence" value="ECO:0007669"/>
    <property type="project" value="UniProtKB-ARBA"/>
</dbReference>
<feature type="transmembrane region" description="Helical" evidence="9">
    <location>
        <begin position="346"/>
        <end position="367"/>
    </location>
</feature>
<dbReference type="GO" id="GO:0015276">
    <property type="term" value="F:ligand-gated monoatomic ion channel activity"/>
    <property type="evidence" value="ECO:0007669"/>
    <property type="project" value="InterPro"/>
</dbReference>
<dbReference type="GO" id="GO:0005886">
    <property type="term" value="C:plasma membrane"/>
    <property type="evidence" value="ECO:0007669"/>
    <property type="project" value="UniProtKB-SubCell"/>
</dbReference>
<evidence type="ECO:0000259" key="10">
    <source>
        <dbReference type="Pfam" id="PF00060"/>
    </source>
</evidence>
<reference evidence="11" key="2">
    <citation type="submission" date="2023-05" db="EMBL/GenBank/DDBJ databases">
        <authorList>
            <person name="Fouks B."/>
        </authorList>
    </citation>
    <scope>NUCLEOTIDE SEQUENCE</scope>
    <source>
        <strain evidence="11">Stay&amp;Tobe</strain>
        <tissue evidence="11">Testes</tissue>
    </source>
</reference>
<keyword evidence="12" id="KW-1185">Reference proteome</keyword>
<keyword evidence="3" id="KW-1003">Cell membrane</keyword>
<evidence type="ECO:0000256" key="7">
    <source>
        <dbReference type="ARBA" id="ARBA00023170"/>
    </source>
</evidence>
<evidence type="ECO:0000256" key="8">
    <source>
        <dbReference type="ARBA" id="ARBA00023180"/>
    </source>
</evidence>